<reference evidence="1 2" key="1">
    <citation type="submission" date="2021-03" db="EMBL/GenBank/DDBJ databases">
        <title>Pseudidiomarina terrestris, a new bacterium isolated from saline soil.</title>
        <authorList>
            <person name="Galisteo C."/>
            <person name="De La Haba R."/>
            <person name="Sanchez-Porro C."/>
            <person name="Ventosa A."/>
        </authorList>
    </citation>
    <scope>NUCLEOTIDE SEQUENCE [LARGE SCALE GENOMIC DNA]</scope>
    <source>
        <strain evidence="1 2">1APP75-32.1</strain>
    </source>
</reference>
<dbReference type="AlphaFoldDB" id="A0AAW7R3Y1"/>
<evidence type="ECO:0000313" key="1">
    <source>
        <dbReference type="EMBL" id="MDN7125209.1"/>
    </source>
</evidence>
<comment type="caution">
    <text evidence="1">The sequence shown here is derived from an EMBL/GenBank/DDBJ whole genome shotgun (WGS) entry which is preliminary data.</text>
</comment>
<sequence length="319" mass="36581">MSIVRNAINSIQVGVEDFQSDDDRRSVSAVRNVYAGILLLYKEKLCLMSPSEDSELLIKKSIRPILNEAGQIKFEGTGRKTVDVASIRERFKSLGVKVDWSRFDEINELRNELEHYYTSQSPDTVREILSKSFLLIRDFLIEHLDLDPQGVLGEHCWSTFLAVNEVYTAEERACKATINKIACEYESISDGLRSLRCRECHSSLMEAPYDDEVFPSITLHCKSCGDEFGLRDELEECVRQSLGGEAIRNAMEGESPPYERCLECGRDTFVHEESCCVACGYEMEYTFCEVCDEALTLEEQFNEGKCSYCQYQWERIMEE</sequence>
<dbReference type="Proteomes" id="UP001169492">
    <property type="component" value="Unassembled WGS sequence"/>
</dbReference>
<organism evidence="1 2">
    <name type="scientific">Pseudidiomarina terrestris</name>
    <dbReference type="NCBI Taxonomy" id="2820060"/>
    <lineage>
        <taxon>Bacteria</taxon>
        <taxon>Pseudomonadati</taxon>
        <taxon>Pseudomonadota</taxon>
        <taxon>Gammaproteobacteria</taxon>
        <taxon>Alteromonadales</taxon>
        <taxon>Idiomarinaceae</taxon>
        <taxon>Pseudidiomarina</taxon>
    </lineage>
</organism>
<dbReference type="EMBL" id="JAGGJB010000005">
    <property type="protein sequence ID" value="MDN7125209.1"/>
    <property type="molecule type" value="Genomic_DNA"/>
</dbReference>
<name>A0AAW7R3Y1_9GAMM</name>
<gene>
    <name evidence="1" type="ORF">J6I90_09980</name>
</gene>
<protein>
    <submittedName>
        <fullName evidence="1">Uncharacterized protein</fullName>
    </submittedName>
</protein>
<dbReference type="RefSeq" id="WP_301774884.1">
    <property type="nucleotide sequence ID" value="NZ_JAGGJB010000005.1"/>
</dbReference>
<proteinExistence type="predicted"/>
<accession>A0AAW7R3Y1</accession>
<evidence type="ECO:0000313" key="2">
    <source>
        <dbReference type="Proteomes" id="UP001169492"/>
    </source>
</evidence>